<dbReference type="SUPFAM" id="SSF57567">
    <property type="entry name" value="Serine protease inhibitors"/>
    <property type="match status" value="1"/>
</dbReference>
<keyword evidence="9" id="KW-1185">Reference proteome</keyword>
<dbReference type="InterPro" id="IPR002919">
    <property type="entry name" value="TIL_dom"/>
</dbReference>
<evidence type="ECO:0000256" key="1">
    <source>
        <dbReference type="ARBA" id="ARBA00004613"/>
    </source>
</evidence>
<feature type="domain" description="TIL" evidence="6">
    <location>
        <begin position="23"/>
        <end position="78"/>
    </location>
</feature>
<sequence>MVELEATFGVLLVLAAFAEKLVCDRPNEEYRCGSACQTTCRNRGEVCPIINIRCNDDCYCIDGYARNLRGRCIPISLCPPKFRIGRRRNPFSTLPPFLQSTEPRNLIVP</sequence>
<protein>
    <submittedName>
        <fullName evidence="8">Inducible metalloproteinase inhibitor protein</fullName>
    </submittedName>
</protein>
<accession>A0A0L7RHF2</accession>
<evidence type="ECO:0000313" key="9">
    <source>
        <dbReference type="Proteomes" id="UP000053825"/>
    </source>
</evidence>
<evidence type="ECO:0000256" key="2">
    <source>
        <dbReference type="ARBA" id="ARBA00007611"/>
    </source>
</evidence>
<dbReference type="InterPro" id="IPR036084">
    <property type="entry name" value="Ser_inhib-like_sf"/>
</dbReference>
<evidence type="ECO:0000313" key="7">
    <source>
        <dbReference type="EMBL" id="KOC63715.1"/>
    </source>
</evidence>
<dbReference type="STRING" id="597456.A0A0L7RHF2"/>
<dbReference type="EMBL" id="KQ414591">
    <property type="protein sequence ID" value="KOC70249.1"/>
    <property type="molecule type" value="Genomic_DNA"/>
</dbReference>
<name>A0A0L7RHF2_9HYME</name>
<dbReference type="GO" id="GO:0005576">
    <property type="term" value="C:extracellular region"/>
    <property type="evidence" value="ECO:0007669"/>
    <property type="project" value="UniProtKB-SubCell"/>
</dbReference>
<dbReference type="CDD" id="cd19941">
    <property type="entry name" value="TIL"/>
    <property type="match status" value="1"/>
</dbReference>
<dbReference type="Gene3D" id="2.10.25.10">
    <property type="entry name" value="Laminin"/>
    <property type="match status" value="1"/>
</dbReference>
<keyword evidence="4" id="KW-0646">Protease inhibitor</keyword>
<reference evidence="8 9" key="1">
    <citation type="submission" date="2015-07" db="EMBL/GenBank/DDBJ databases">
        <title>The genome of Habropoda laboriosa.</title>
        <authorList>
            <person name="Pan H."/>
            <person name="Kapheim K."/>
        </authorList>
    </citation>
    <scope>NUCLEOTIDE SEQUENCE [LARGE SCALE GENOMIC DNA]</scope>
    <source>
        <strain evidence="8">0110345459</strain>
    </source>
</reference>
<dbReference type="Proteomes" id="UP000053825">
    <property type="component" value="Unassembled WGS sequence"/>
</dbReference>
<comment type="subcellular location">
    <subcellularLocation>
        <location evidence="1">Secreted</location>
    </subcellularLocation>
</comment>
<gene>
    <name evidence="7" type="ORF">WH47_00783</name>
    <name evidence="8" type="ORF">WH47_06947</name>
</gene>
<proteinExistence type="inferred from homology"/>
<keyword evidence="5" id="KW-0732">Signal</keyword>
<dbReference type="Pfam" id="PF01826">
    <property type="entry name" value="TIL"/>
    <property type="match status" value="1"/>
</dbReference>
<keyword evidence="4" id="KW-0722">Serine protease inhibitor</keyword>
<dbReference type="GO" id="GO:0004867">
    <property type="term" value="F:serine-type endopeptidase inhibitor activity"/>
    <property type="evidence" value="ECO:0007669"/>
    <property type="project" value="UniProtKB-KW"/>
</dbReference>
<evidence type="ECO:0000256" key="5">
    <source>
        <dbReference type="SAM" id="SignalP"/>
    </source>
</evidence>
<dbReference type="EMBL" id="KQ414688">
    <property type="protein sequence ID" value="KOC63715.1"/>
    <property type="molecule type" value="Genomic_DNA"/>
</dbReference>
<evidence type="ECO:0000259" key="6">
    <source>
        <dbReference type="Pfam" id="PF01826"/>
    </source>
</evidence>
<evidence type="ECO:0000313" key="8">
    <source>
        <dbReference type="EMBL" id="KOC70249.1"/>
    </source>
</evidence>
<organism evidence="8 9">
    <name type="scientific">Habropoda laboriosa</name>
    <dbReference type="NCBI Taxonomy" id="597456"/>
    <lineage>
        <taxon>Eukaryota</taxon>
        <taxon>Metazoa</taxon>
        <taxon>Ecdysozoa</taxon>
        <taxon>Arthropoda</taxon>
        <taxon>Hexapoda</taxon>
        <taxon>Insecta</taxon>
        <taxon>Pterygota</taxon>
        <taxon>Neoptera</taxon>
        <taxon>Endopterygota</taxon>
        <taxon>Hymenoptera</taxon>
        <taxon>Apocrita</taxon>
        <taxon>Aculeata</taxon>
        <taxon>Apoidea</taxon>
        <taxon>Anthophila</taxon>
        <taxon>Apidae</taxon>
        <taxon>Habropoda</taxon>
    </lineage>
</organism>
<dbReference type="OrthoDB" id="6236007at2759"/>
<feature type="chain" id="PRO_5007976994" evidence="5">
    <location>
        <begin position="24"/>
        <end position="109"/>
    </location>
</feature>
<dbReference type="AlphaFoldDB" id="A0A0L7RHF2"/>
<evidence type="ECO:0000256" key="3">
    <source>
        <dbReference type="ARBA" id="ARBA00022525"/>
    </source>
</evidence>
<evidence type="ECO:0000256" key="4">
    <source>
        <dbReference type="ARBA" id="ARBA00022900"/>
    </source>
</evidence>
<feature type="signal peptide" evidence="5">
    <location>
        <begin position="1"/>
        <end position="23"/>
    </location>
</feature>
<keyword evidence="3" id="KW-0964">Secreted</keyword>
<comment type="similarity">
    <text evidence="2">Belongs to the serine protease inhibitor-like (TIL domain-containing) family.</text>
</comment>